<feature type="chain" id="PRO_5009633483" description="Thioredoxin-like fold domain-containing protein" evidence="1">
    <location>
        <begin position="28"/>
        <end position="328"/>
    </location>
</feature>
<dbReference type="AlphaFoldDB" id="A0A1J4TCP8"/>
<protein>
    <recommendedName>
        <fullName evidence="4">Thioredoxin-like fold domain-containing protein</fullName>
    </recommendedName>
</protein>
<comment type="caution">
    <text evidence="2">The sequence shown here is derived from an EMBL/GenBank/DDBJ whole genome shotgun (WGS) entry which is preliminary data.</text>
</comment>
<dbReference type="EMBL" id="MNUV01000019">
    <property type="protein sequence ID" value="OIO07999.1"/>
    <property type="molecule type" value="Genomic_DNA"/>
</dbReference>
<name>A0A1J4TCP8_9BACT</name>
<dbReference type="Proteomes" id="UP000182860">
    <property type="component" value="Unassembled WGS sequence"/>
</dbReference>
<dbReference type="SUPFAM" id="SSF52833">
    <property type="entry name" value="Thioredoxin-like"/>
    <property type="match status" value="1"/>
</dbReference>
<accession>A0A1J4TCP8</accession>
<feature type="signal peptide" evidence="1">
    <location>
        <begin position="1"/>
        <end position="27"/>
    </location>
</feature>
<gene>
    <name evidence="2" type="ORF">AUJ35_01120</name>
</gene>
<evidence type="ECO:0000313" key="2">
    <source>
        <dbReference type="EMBL" id="OIO07999.1"/>
    </source>
</evidence>
<evidence type="ECO:0000256" key="1">
    <source>
        <dbReference type="SAM" id="SignalP"/>
    </source>
</evidence>
<evidence type="ECO:0008006" key="4">
    <source>
        <dbReference type="Google" id="ProtNLM"/>
    </source>
</evidence>
<proteinExistence type="predicted"/>
<dbReference type="Gene3D" id="3.40.30.10">
    <property type="entry name" value="Glutaredoxin"/>
    <property type="match status" value="1"/>
</dbReference>
<reference evidence="2 3" key="1">
    <citation type="journal article" date="2016" name="Environ. Microbiol.">
        <title>Genomic resolution of a cold subsurface aquifer community provides metabolic insights for novel microbes adapted to high CO concentrations.</title>
        <authorList>
            <person name="Probst A.J."/>
            <person name="Castelle C.J."/>
            <person name="Singh A."/>
            <person name="Brown C.T."/>
            <person name="Anantharaman K."/>
            <person name="Sharon I."/>
            <person name="Hug L.A."/>
            <person name="Burstein D."/>
            <person name="Emerson J.B."/>
            <person name="Thomas B.C."/>
            <person name="Banfield J.F."/>
        </authorList>
    </citation>
    <scope>NUCLEOTIDE SEQUENCE [LARGE SCALE GENOMIC DNA]</scope>
    <source>
        <strain evidence="2">CG1_02_41_21</strain>
    </source>
</reference>
<keyword evidence="1" id="KW-0732">Signal</keyword>
<sequence length="328" mass="34889">MRKNAFFLALVLTIAFTLSGCSTNLNAVFQKKLSPDEAKLKAETYINANLMANGSKATIDKVVEENGLYKMSVNVGSGQIIDSYMTKDGSKLFPQALEMKTAETASTDTAGVKTAAPTEVPKTAKPTVELFVMSHCPYGTQIEKGILPVIEALGDKINFAIKFCDYAMHGEKELKEELNQYCINKEQSAKYLTYLKCFLGAGDGAACLTQTKIDTAKLNTCVDKTDKQFKVTENFANNVGFKGSYPAFDVFKDDNAKYNVGGSPTLIINGTESSSARDPQSLMNSICAGFATAPEECAKAMDTASPAAGFGTGTEAASGAAAADCATT</sequence>
<evidence type="ECO:0000313" key="3">
    <source>
        <dbReference type="Proteomes" id="UP000182860"/>
    </source>
</evidence>
<dbReference type="PROSITE" id="PS51257">
    <property type="entry name" value="PROKAR_LIPOPROTEIN"/>
    <property type="match status" value="1"/>
</dbReference>
<dbReference type="InterPro" id="IPR036249">
    <property type="entry name" value="Thioredoxin-like_sf"/>
</dbReference>
<organism evidence="2 3">
    <name type="scientific">Candidatus Falkowbacteria bacterium CG1_02_41_21</name>
    <dbReference type="NCBI Taxonomy" id="1805147"/>
    <lineage>
        <taxon>Bacteria</taxon>
        <taxon>Candidatus Falkowiibacteriota</taxon>
    </lineage>
</organism>